<proteinExistence type="predicted"/>
<evidence type="ECO:0000313" key="3">
    <source>
        <dbReference type="EMBL" id="ADY52738.1"/>
    </source>
</evidence>
<dbReference type="Gene3D" id="2.160.20.10">
    <property type="entry name" value="Single-stranded right-handed beta-helix, Pectin lyase-like"/>
    <property type="match status" value="2"/>
</dbReference>
<feature type="domain" description="GH141-like insertion" evidence="2">
    <location>
        <begin position="130"/>
        <end position="282"/>
    </location>
</feature>
<dbReference type="InterPro" id="IPR048482">
    <property type="entry name" value="GH141_ins"/>
</dbReference>
<sequence length="640" mass="72267">MIKYITFCIALFSTGLCSASEIWVAINGSDKNAGTKEQPLATLSMAIRKVREQRRLNDESVKNGATIFLKGGNYFLEESVFIKPEDAGTEQSKTIIKNASNEEVVLSGGIKVKGWKKAGNVSGLPAEAKGKVWVADAPVIGDQVLDFRQFWVNNVKGIRSMSTAYGNMDRILSWNKEEQTCWIPKPKIKGFKFQAGMEMFIHQWWAIANLRIKHMQFQGDSIKLSFYEPESKVQSEHPWPAPWISKESGNSGFYLNNSIQFLNQEGEWYLDKLNRKIYYWPRKGEDLAKANVIIPYLENLVRIEGTIDQPVKHLHFEGITFSHTSWLRPSQQGHVPLQAGMYLLEAYKLKQPGTPDKAGLENQGWIGRPRAAVEVKYSENTSFRNCKFMHLASTGLDYHRGNHFDKIEGNLFKDIGGSAILLGVFSDEAFETHLPYNPKDNREVSGNTLIANNLITDVTNDDWGCVGIGAGYVKNTTIRNNEINEISYTGISLGWGWTKTINAMSNNHVLANKITHYGKHMYDVAAVYTLSAQPGSSIKENYIDSIYKAPFAHIPDHWFYLYTDEGSAYFNVKDNWCPAEKFLQNANGPGNVWENNGPMVKAEIKEKAGLEKDYQHLRKYKAAADKNWEINKAIVKTGSQ</sequence>
<reference evidence="3 4" key="1">
    <citation type="journal article" date="2011" name="Stand. Genomic Sci.">
        <title>Complete genome sequence of the gliding, heparinolytic Pedobacter saltans type strain (113).</title>
        <authorList>
            <person name="Liolios K."/>
            <person name="Sikorski J."/>
            <person name="Lu M."/>
            <person name="Nolan M."/>
            <person name="Lapidus A."/>
            <person name="Lucas S."/>
            <person name="Hammon N."/>
            <person name="Deshpande S."/>
            <person name="Cheng J.F."/>
            <person name="Tapia R."/>
            <person name="Han C."/>
            <person name="Goodwin L."/>
            <person name="Pitluck S."/>
            <person name="Huntemann M."/>
            <person name="Ivanova N."/>
            <person name="Pagani I."/>
            <person name="Mavromatis K."/>
            <person name="Ovchinikova G."/>
            <person name="Pati A."/>
            <person name="Chen A."/>
            <person name="Palaniappan K."/>
            <person name="Land M."/>
            <person name="Hauser L."/>
            <person name="Brambilla E.M."/>
            <person name="Kotsyurbenko O."/>
            <person name="Rohde M."/>
            <person name="Tindall B.J."/>
            <person name="Abt B."/>
            <person name="Goker M."/>
            <person name="Detter J.C."/>
            <person name="Woyke T."/>
            <person name="Bristow J."/>
            <person name="Eisen J.A."/>
            <person name="Markowitz V."/>
            <person name="Hugenholtz P."/>
            <person name="Klenk H.P."/>
            <person name="Kyrpides N.C."/>
        </authorList>
    </citation>
    <scope>NUCLEOTIDE SEQUENCE [LARGE SCALE GENOMIC DNA]</scope>
    <source>
        <strain evidence="4">ATCC 51119 / DSM 12145 / JCM 21818 / LMG 10337 / NBRC 100064 / NCIMB 13643</strain>
    </source>
</reference>
<dbReference type="RefSeq" id="WP_013633224.1">
    <property type="nucleotide sequence ID" value="NC_015177.1"/>
</dbReference>
<dbReference type="Proteomes" id="UP000000310">
    <property type="component" value="Chromosome"/>
</dbReference>
<dbReference type="PANTHER" id="PTHR36453">
    <property type="entry name" value="SECRETED PROTEIN-RELATED"/>
    <property type="match status" value="1"/>
</dbReference>
<dbReference type="PANTHER" id="PTHR36453:SF1">
    <property type="entry name" value="RIGHT HANDED BETA HELIX DOMAIN-CONTAINING PROTEIN"/>
    <property type="match status" value="1"/>
</dbReference>
<dbReference type="STRING" id="762903.Pedsa_2186"/>
<accession>F0SBP7</accession>
<dbReference type="EMBL" id="CP002545">
    <property type="protein sequence ID" value="ADY52738.1"/>
    <property type="molecule type" value="Genomic_DNA"/>
</dbReference>
<dbReference type="AlphaFoldDB" id="F0SBP7"/>
<dbReference type="InterPro" id="IPR012334">
    <property type="entry name" value="Pectin_lyas_fold"/>
</dbReference>
<dbReference type="eggNOG" id="COG3420">
    <property type="taxonomic scope" value="Bacteria"/>
</dbReference>
<protein>
    <recommendedName>
        <fullName evidence="2">GH141-like insertion domain-containing protein</fullName>
    </recommendedName>
</protein>
<organism evidence="3 4">
    <name type="scientific">Pseudopedobacter saltans (strain ATCC 51119 / DSM 12145 / JCM 21818 / CCUG 39354 / LMG 10337 / NBRC 100064 / NCIMB 13643)</name>
    <name type="common">Pedobacter saltans</name>
    <dbReference type="NCBI Taxonomy" id="762903"/>
    <lineage>
        <taxon>Bacteria</taxon>
        <taxon>Pseudomonadati</taxon>
        <taxon>Bacteroidota</taxon>
        <taxon>Sphingobacteriia</taxon>
        <taxon>Sphingobacteriales</taxon>
        <taxon>Sphingobacteriaceae</taxon>
        <taxon>Pseudopedobacter</taxon>
    </lineage>
</organism>
<keyword evidence="1" id="KW-0732">Signal</keyword>
<keyword evidence="4" id="KW-1185">Reference proteome</keyword>
<dbReference type="OrthoDB" id="9808066at2"/>
<dbReference type="SUPFAM" id="SSF51126">
    <property type="entry name" value="Pectin lyase-like"/>
    <property type="match status" value="1"/>
</dbReference>
<evidence type="ECO:0000259" key="2">
    <source>
        <dbReference type="Pfam" id="PF21231"/>
    </source>
</evidence>
<gene>
    <name evidence="3" type="ordered locus">Pedsa_2186</name>
</gene>
<name>F0SBP7_PSESL</name>
<evidence type="ECO:0000313" key="4">
    <source>
        <dbReference type="Proteomes" id="UP000000310"/>
    </source>
</evidence>
<dbReference type="Pfam" id="PF21231">
    <property type="entry name" value="GH141_M"/>
    <property type="match status" value="1"/>
</dbReference>
<reference evidence="4" key="2">
    <citation type="submission" date="2011-02" db="EMBL/GenBank/DDBJ databases">
        <title>The complete genome of Pedobacter saltans DSM 12145.</title>
        <authorList>
            <consortium name="US DOE Joint Genome Institute (JGI-PGF)"/>
            <person name="Lucas S."/>
            <person name="Copeland A."/>
            <person name="Lapidus A."/>
            <person name="Bruce D."/>
            <person name="Goodwin L."/>
            <person name="Pitluck S."/>
            <person name="Kyrpides N."/>
            <person name="Mavromatis K."/>
            <person name="Pagani I."/>
            <person name="Ivanova N."/>
            <person name="Ovchinnikova G."/>
            <person name="Lu M."/>
            <person name="Detter J.C."/>
            <person name="Han C."/>
            <person name="Land M."/>
            <person name="Hauser L."/>
            <person name="Markowitz V."/>
            <person name="Cheng J.-F."/>
            <person name="Hugenholtz P."/>
            <person name="Woyke T."/>
            <person name="Wu D."/>
            <person name="Tindall B."/>
            <person name="Pomrenke H.G."/>
            <person name="Brambilla E."/>
            <person name="Klenk H.-P."/>
            <person name="Eisen J.A."/>
        </authorList>
    </citation>
    <scope>NUCLEOTIDE SEQUENCE [LARGE SCALE GENOMIC DNA]</scope>
    <source>
        <strain evidence="4">ATCC 51119 / DSM 12145 / JCM 21818 / LMG 10337 / NBRC 100064 / NCIMB 13643</strain>
    </source>
</reference>
<dbReference type="HOGENOM" id="CLU_013864_3_0_10"/>
<dbReference type="InterPro" id="IPR011050">
    <property type="entry name" value="Pectin_lyase_fold/virulence"/>
</dbReference>
<evidence type="ECO:0000256" key="1">
    <source>
        <dbReference type="SAM" id="SignalP"/>
    </source>
</evidence>
<feature type="chain" id="PRO_5003260305" description="GH141-like insertion domain-containing protein" evidence="1">
    <location>
        <begin position="20"/>
        <end position="640"/>
    </location>
</feature>
<feature type="signal peptide" evidence="1">
    <location>
        <begin position="1"/>
        <end position="19"/>
    </location>
</feature>
<dbReference type="KEGG" id="psn:Pedsa_2186"/>